<sequence length="71" mass="8323">MHCDARLVEMLDKLSKDLQASIKFSESFLIEEIQFLEEVKGIRLPHFIPHLVFLRLLKKKVNSVSELPINF</sequence>
<dbReference type="Gene3D" id="1.20.120.1240">
    <property type="entry name" value="Dynamin, middle domain"/>
    <property type="match status" value="1"/>
</dbReference>
<feature type="domain" description="Dynamin stalk" evidence="1">
    <location>
        <begin position="1"/>
        <end position="69"/>
    </location>
</feature>
<comment type="caution">
    <text evidence="2">The sequence shown here is derived from an EMBL/GenBank/DDBJ whole genome shotgun (WGS) entry which is preliminary data.</text>
</comment>
<reference evidence="2" key="2">
    <citation type="submission" date="2020-06" db="EMBL/GenBank/DDBJ databases">
        <title>Helianthus annuus Genome sequencing and assembly Release 2.</title>
        <authorList>
            <person name="Gouzy J."/>
            <person name="Langlade N."/>
            <person name="Munos S."/>
        </authorList>
    </citation>
    <scope>NUCLEOTIDE SEQUENCE</scope>
    <source>
        <tissue evidence="2">Leaves</tissue>
    </source>
</reference>
<proteinExistence type="predicted"/>
<evidence type="ECO:0000313" key="2">
    <source>
        <dbReference type="EMBL" id="KAF5814972.1"/>
    </source>
</evidence>
<organism evidence="2 3">
    <name type="scientific">Helianthus annuus</name>
    <name type="common">Common sunflower</name>
    <dbReference type="NCBI Taxonomy" id="4232"/>
    <lineage>
        <taxon>Eukaryota</taxon>
        <taxon>Viridiplantae</taxon>
        <taxon>Streptophyta</taxon>
        <taxon>Embryophyta</taxon>
        <taxon>Tracheophyta</taxon>
        <taxon>Spermatophyta</taxon>
        <taxon>Magnoliopsida</taxon>
        <taxon>eudicotyledons</taxon>
        <taxon>Gunneridae</taxon>
        <taxon>Pentapetalae</taxon>
        <taxon>asterids</taxon>
        <taxon>campanulids</taxon>
        <taxon>Asterales</taxon>
        <taxon>Asteraceae</taxon>
        <taxon>Asteroideae</taxon>
        <taxon>Heliantheae alliance</taxon>
        <taxon>Heliantheae</taxon>
        <taxon>Helianthus</taxon>
    </lineage>
</organism>
<dbReference type="EMBL" id="MNCJ02000318">
    <property type="protein sequence ID" value="KAF5814972.1"/>
    <property type="molecule type" value="Genomic_DNA"/>
</dbReference>
<dbReference type="AlphaFoldDB" id="A0A9K3NVN3"/>
<dbReference type="Proteomes" id="UP000215914">
    <property type="component" value="Unassembled WGS sequence"/>
</dbReference>
<accession>A0A9K3NVN3</accession>
<dbReference type="InterPro" id="IPR000375">
    <property type="entry name" value="Dynamin_stalk"/>
</dbReference>
<reference evidence="2" key="1">
    <citation type="journal article" date="2017" name="Nature">
        <title>The sunflower genome provides insights into oil metabolism, flowering and Asterid evolution.</title>
        <authorList>
            <person name="Badouin H."/>
            <person name="Gouzy J."/>
            <person name="Grassa C.J."/>
            <person name="Murat F."/>
            <person name="Staton S.E."/>
            <person name="Cottret L."/>
            <person name="Lelandais-Briere C."/>
            <person name="Owens G.L."/>
            <person name="Carrere S."/>
            <person name="Mayjonade B."/>
            <person name="Legrand L."/>
            <person name="Gill N."/>
            <person name="Kane N.C."/>
            <person name="Bowers J.E."/>
            <person name="Hubner S."/>
            <person name="Bellec A."/>
            <person name="Berard A."/>
            <person name="Berges H."/>
            <person name="Blanchet N."/>
            <person name="Boniface M.C."/>
            <person name="Brunel D."/>
            <person name="Catrice O."/>
            <person name="Chaidir N."/>
            <person name="Claudel C."/>
            <person name="Donnadieu C."/>
            <person name="Faraut T."/>
            <person name="Fievet G."/>
            <person name="Helmstetter N."/>
            <person name="King M."/>
            <person name="Knapp S.J."/>
            <person name="Lai Z."/>
            <person name="Le Paslier M.C."/>
            <person name="Lippi Y."/>
            <person name="Lorenzon L."/>
            <person name="Mandel J.R."/>
            <person name="Marage G."/>
            <person name="Marchand G."/>
            <person name="Marquand E."/>
            <person name="Bret-Mestries E."/>
            <person name="Morien E."/>
            <person name="Nambeesan S."/>
            <person name="Nguyen T."/>
            <person name="Pegot-Espagnet P."/>
            <person name="Pouilly N."/>
            <person name="Raftis F."/>
            <person name="Sallet E."/>
            <person name="Schiex T."/>
            <person name="Thomas J."/>
            <person name="Vandecasteele C."/>
            <person name="Vares D."/>
            <person name="Vear F."/>
            <person name="Vautrin S."/>
            <person name="Crespi M."/>
            <person name="Mangin B."/>
            <person name="Burke J.M."/>
            <person name="Salse J."/>
            <person name="Munos S."/>
            <person name="Vincourt P."/>
            <person name="Rieseberg L.H."/>
            <person name="Langlade N.B."/>
        </authorList>
    </citation>
    <scope>NUCLEOTIDE SEQUENCE</scope>
    <source>
        <tissue evidence="2">Leaves</tissue>
    </source>
</reference>
<evidence type="ECO:0000259" key="1">
    <source>
        <dbReference type="Pfam" id="PF01031"/>
    </source>
</evidence>
<protein>
    <submittedName>
        <fullName evidence="2">Dynamin central domain-containing protein</fullName>
    </submittedName>
</protein>
<gene>
    <name evidence="2" type="ORF">HanXRQr2_Chr03g0117221</name>
</gene>
<dbReference type="Gramene" id="mRNA:HanXRQr2_Chr03g0117221">
    <property type="protein sequence ID" value="CDS:HanXRQr2_Chr03g0117221.1"/>
    <property type="gene ID" value="HanXRQr2_Chr03g0117221"/>
</dbReference>
<keyword evidence="3" id="KW-1185">Reference proteome</keyword>
<dbReference type="Pfam" id="PF01031">
    <property type="entry name" value="Dynamin_M"/>
    <property type="match status" value="1"/>
</dbReference>
<name>A0A9K3NVN3_HELAN</name>
<evidence type="ECO:0000313" key="3">
    <source>
        <dbReference type="Proteomes" id="UP000215914"/>
    </source>
</evidence>